<accession>A0A3S2VS83</accession>
<keyword evidence="2 5" id="KW-0812">Transmembrane</keyword>
<evidence type="ECO:0000256" key="3">
    <source>
        <dbReference type="ARBA" id="ARBA00022989"/>
    </source>
</evidence>
<name>A0A3S2VS83_9PROT</name>
<dbReference type="GO" id="GO:0012505">
    <property type="term" value="C:endomembrane system"/>
    <property type="evidence" value="ECO:0007669"/>
    <property type="project" value="UniProtKB-SubCell"/>
</dbReference>
<keyword evidence="5" id="KW-1003">Cell membrane</keyword>
<evidence type="ECO:0000256" key="5">
    <source>
        <dbReference type="HAMAP-Rule" id="MF_00445"/>
    </source>
</evidence>
<feature type="domain" description="NADH:quinone oxidoreductase/Mrp antiporter transmembrane" evidence="7">
    <location>
        <begin position="124"/>
        <end position="417"/>
    </location>
</feature>
<dbReference type="Pfam" id="PF00361">
    <property type="entry name" value="Proton_antipo_M"/>
    <property type="match status" value="1"/>
</dbReference>
<dbReference type="OrthoDB" id="9811718at2"/>
<dbReference type="AlphaFoldDB" id="A0A3S2VS83"/>
<dbReference type="GO" id="GO:0050136">
    <property type="term" value="F:NADH dehydrogenase (quinone) (non-electrogenic) activity"/>
    <property type="evidence" value="ECO:0007669"/>
    <property type="project" value="UniProtKB-UniRule"/>
</dbReference>
<gene>
    <name evidence="5 8" type="primary">nuoN</name>
    <name evidence="8" type="ORF">EOI86_08700</name>
</gene>
<evidence type="ECO:0000256" key="4">
    <source>
        <dbReference type="ARBA" id="ARBA00023136"/>
    </source>
</evidence>
<dbReference type="EMBL" id="SADE01000001">
    <property type="protein sequence ID" value="RVU39302.1"/>
    <property type="molecule type" value="Genomic_DNA"/>
</dbReference>
<keyword evidence="5" id="KW-0813">Transport</keyword>
<feature type="transmembrane region" description="Helical" evidence="5">
    <location>
        <begin position="324"/>
        <end position="346"/>
    </location>
</feature>
<dbReference type="PRINTS" id="PR01434">
    <property type="entry name" value="NADHDHGNASE5"/>
</dbReference>
<evidence type="ECO:0000256" key="6">
    <source>
        <dbReference type="RuleBase" id="RU000320"/>
    </source>
</evidence>
<keyword evidence="5" id="KW-0520">NAD</keyword>
<evidence type="ECO:0000313" key="8">
    <source>
        <dbReference type="EMBL" id="RVU39302.1"/>
    </source>
</evidence>
<dbReference type="EC" id="7.1.1.-" evidence="5"/>
<proteinExistence type="inferred from homology"/>
<dbReference type="GO" id="GO:0042773">
    <property type="term" value="P:ATP synthesis coupled electron transport"/>
    <property type="evidence" value="ECO:0007669"/>
    <property type="project" value="InterPro"/>
</dbReference>
<dbReference type="Proteomes" id="UP000287447">
    <property type="component" value="Unassembled WGS sequence"/>
</dbReference>
<comment type="caution">
    <text evidence="8">The sequence shown here is derived from an EMBL/GenBank/DDBJ whole genome shotgun (WGS) entry which is preliminary data.</text>
</comment>
<dbReference type="RefSeq" id="WP_127764673.1">
    <property type="nucleotide sequence ID" value="NZ_SADE01000001.1"/>
</dbReference>
<feature type="transmembrane region" description="Helical" evidence="5">
    <location>
        <begin position="39"/>
        <end position="58"/>
    </location>
</feature>
<keyword evidence="3 5" id="KW-1133">Transmembrane helix</keyword>
<evidence type="ECO:0000313" key="9">
    <source>
        <dbReference type="Proteomes" id="UP000287447"/>
    </source>
</evidence>
<dbReference type="NCBIfam" id="TIGR01770">
    <property type="entry name" value="NDH_I_N"/>
    <property type="match status" value="1"/>
</dbReference>
<keyword evidence="5" id="KW-0874">Quinone</keyword>
<dbReference type="HAMAP" id="MF_00445">
    <property type="entry name" value="NDH1_NuoN_1"/>
    <property type="match status" value="1"/>
</dbReference>
<comment type="subunit">
    <text evidence="5">NDH-1 is composed of 14 different subunits. Subunits NuoA, H, J, K, L, M, N constitute the membrane sector of the complex.</text>
</comment>
<feature type="transmembrane region" description="Helical" evidence="5">
    <location>
        <begin position="105"/>
        <end position="122"/>
    </location>
</feature>
<organism evidence="8 9">
    <name type="scientific">Hwanghaeella grinnelliae</name>
    <dbReference type="NCBI Taxonomy" id="2500179"/>
    <lineage>
        <taxon>Bacteria</taxon>
        <taxon>Pseudomonadati</taxon>
        <taxon>Pseudomonadota</taxon>
        <taxon>Alphaproteobacteria</taxon>
        <taxon>Rhodospirillales</taxon>
        <taxon>Rhodospirillaceae</taxon>
        <taxon>Hwanghaeella</taxon>
    </lineage>
</organism>
<keyword evidence="9" id="KW-1185">Reference proteome</keyword>
<comment type="function">
    <text evidence="5">NDH-1 shuttles electrons from NADH, via FMN and iron-sulfur (Fe-S) centers, to quinones in the respiratory chain. The immediate electron acceptor for the enzyme in this species is believed to be ubiquinone. Couples the redox reaction to proton translocation (for every two electrons transferred, four hydrogen ions are translocated across the cytoplasmic membrane), and thus conserves the redox energy in a proton gradient.</text>
</comment>
<feature type="transmembrane region" description="Helical" evidence="5">
    <location>
        <begin position="239"/>
        <end position="260"/>
    </location>
</feature>
<feature type="transmembrane region" description="Helical" evidence="5">
    <location>
        <begin position="404"/>
        <end position="423"/>
    </location>
</feature>
<dbReference type="NCBIfam" id="NF004440">
    <property type="entry name" value="PRK05777.1-3"/>
    <property type="match status" value="1"/>
</dbReference>
<keyword evidence="5" id="KW-1278">Translocase</keyword>
<comment type="similarity">
    <text evidence="5">Belongs to the complex I subunit 2 family.</text>
</comment>
<dbReference type="InterPro" id="IPR001750">
    <property type="entry name" value="ND/Mrp_TM"/>
</dbReference>
<evidence type="ECO:0000256" key="1">
    <source>
        <dbReference type="ARBA" id="ARBA00004127"/>
    </source>
</evidence>
<feature type="transmembrane region" description="Helical" evidence="5">
    <location>
        <begin position="159"/>
        <end position="183"/>
    </location>
</feature>
<feature type="transmembrane region" description="Helical" evidence="5">
    <location>
        <begin position="367"/>
        <end position="384"/>
    </location>
</feature>
<feature type="transmembrane region" description="Helical" evidence="5">
    <location>
        <begin position="14"/>
        <end position="32"/>
    </location>
</feature>
<comment type="subcellular location">
    <subcellularLocation>
        <location evidence="5">Cell membrane</location>
        <topology evidence="5">Multi-pass membrane protein</topology>
    </subcellularLocation>
    <subcellularLocation>
        <location evidence="1">Endomembrane system</location>
        <topology evidence="1">Multi-pass membrane protein</topology>
    </subcellularLocation>
    <subcellularLocation>
        <location evidence="6">Membrane</location>
        <topology evidence="6">Multi-pass membrane protein</topology>
    </subcellularLocation>
</comment>
<evidence type="ECO:0000259" key="7">
    <source>
        <dbReference type="Pfam" id="PF00361"/>
    </source>
</evidence>
<dbReference type="InterPro" id="IPR010096">
    <property type="entry name" value="NADH-Q_OxRdtase_suN/2"/>
</dbReference>
<keyword evidence="8" id="KW-0560">Oxidoreductase</keyword>
<keyword evidence="5" id="KW-0830">Ubiquinone</keyword>
<comment type="catalytic activity">
    <reaction evidence="5">
        <text>a quinone + NADH + 5 H(+)(in) = a quinol + NAD(+) + 4 H(+)(out)</text>
        <dbReference type="Rhea" id="RHEA:57888"/>
        <dbReference type="ChEBI" id="CHEBI:15378"/>
        <dbReference type="ChEBI" id="CHEBI:24646"/>
        <dbReference type="ChEBI" id="CHEBI:57540"/>
        <dbReference type="ChEBI" id="CHEBI:57945"/>
        <dbReference type="ChEBI" id="CHEBI:132124"/>
    </reaction>
</comment>
<feature type="transmembrane region" description="Helical" evidence="5">
    <location>
        <begin position="64"/>
        <end position="93"/>
    </location>
</feature>
<keyword evidence="4 5" id="KW-0472">Membrane</keyword>
<dbReference type="GO" id="GO:0008137">
    <property type="term" value="F:NADH dehydrogenase (ubiquinone) activity"/>
    <property type="evidence" value="ECO:0007669"/>
    <property type="project" value="InterPro"/>
</dbReference>
<feature type="transmembrane region" description="Helical" evidence="5">
    <location>
        <begin position="203"/>
        <end position="227"/>
    </location>
</feature>
<sequence>MTELPVMMPASPEIFLACAAMAMMMVGVFVKAENAYRVVSTLAIVALVFAGGLVLHVGGGRQEALFGFFVVDDFAVFMKVLILIGSVVALIMSEGYVQREKMDRFEFPILVTFATLGMLMMVSANDLLSLYIGLELQSLSLYVVASFQRDSIRSTESGLKYFVLGALSSGLLLYGCSLIYGFSGTTQFDTLALALTGDDTSKGLIVGIVFLIAALAFKVSAVPFHMWTPDVYEGAPTPVTAFFAVAPKIAAMALFLRTMLGPFGDLVADWGQIIWLVSVASMLLGAFAAIAQSNIKRLMAYSSIGHIGYALMGLAAGNEEGLKGVLIYLAIYLIMNVGVFACILSMKVQNRMVENITDLAGLGKSNPAMAVLLMVLMFSMAGIPPMAGFFGKFFVFMAALNAELYALAIIGAVSSVVGAFYYLRIIKIMYFDEPVEAFDKVETMGLRGVMIVSGLLTAVLFIYLPGITDPATAAAASLFGG</sequence>
<dbReference type="GO" id="GO:0048038">
    <property type="term" value="F:quinone binding"/>
    <property type="evidence" value="ECO:0007669"/>
    <property type="project" value="UniProtKB-KW"/>
</dbReference>
<reference evidence="9" key="1">
    <citation type="submission" date="2019-01" db="EMBL/GenBank/DDBJ databases">
        <title>Gri0909 isolated from a small marine red alga.</title>
        <authorList>
            <person name="Kim J."/>
            <person name="Jeong S.E."/>
            <person name="Jeon C.O."/>
        </authorList>
    </citation>
    <scope>NUCLEOTIDE SEQUENCE [LARGE SCALE GENOMIC DNA]</scope>
    <source>
        <strain evidence="9">Gri0909</strain>
    </source>
</reference>
<protein>
    <recommendedName>
        <fullName evidence="5">NADH-quinone oxidoreductase subunit N</fullName>
        <ecNumber evidence="5">7.1.1.-</ecNumber>
    </recommendedName>
    <alternativeName>
        <fullName evidence="5">NADH dehydrogenase I subunit N</fullName>
    </alternativeName>
    <alternativeName>
        <fullName evidence="5">NDH-1 subunit N</fullName>
    </alternativeName>
</protein>
<dbReference type="PANTHER" id="PTHR22773">
    <property type="entry name" value="NADH DEHYDROGENASE"/>
    <property type="match status" value="1"/>
</dbReference>
<evidence type="ECO:0000256" key="2">
    <source>
        <dbReference type="ARBA" id="ARBA00022692"/>
    </source>
</evidence>
<feature type="transmembrane region" description="Helical" evidence="5">
    <location>
        <begin position="444"/>
        <end position="464"/>
    </location>
</feature>
<dbReference type="GO" id="GO:0005886">
    <property type="term" value="C:plasma membrane"/>
    <property type="evidence" value="ECO:0007669"/>
    <property type="project" value="UniProtKB-SubCell"/>
</dbReference>
<feature type="transmembrane region" description="Helical" evidence="5">
    <location>
        <begin position="272"/>
        <end position="291"/>
    </location>
</feature>